<gene>
    <name evidence="2" type="ORF">Pmar_PMAR007077</name>
</gene>
<evidence type="ECO:0000313" key="2">
    <source>
        <dbReference type="EMBL" id="EER10078.1"/>
    </source>
</evidence>
<dbReference type="PANTHER" id="PTHR24401">
    <property type="entry name" value="SI:CH211-243P7.3-RELATED"/>
    <property type="match status" value="1"/>
</dbReference>
<feature type="region of interest" description="Disordered" evidence="1">
    <location>
        <begin position="614"/>
        <end position="663"/>
    </location>
</feature>
<protein>
    <submittedName>
        <fullName evidence="2">Uncharacterized protein</fullName>
    </submittedName>
</protein>
<feature type="compositionally biased region" description="Basic and acidic residues" evidence="1">
    <location>
        <begin position="641"/>
        <end position="658"/>
    </location>
</feature>
<dbReference type="InParanoid" id="C5KZQ0"/>
<name>C5KZQ0_PERM5</name>
<evidence type="ECO:0000256" key="1">
    <source>
        <dbReference type="SAM" id="MobiDB-lite"/>
    </source>
</evidence>
<dbReference type="OrthoDB" id="8942218at2759"/>
<sequence>MGPSHKARSMAEWRKDFRLFVAGKLSFGSGTGRRTPKADTEAGRLFRTILSCPAQASGPFTRKKRACKCGFHPSSTFDINKDNNDAVNDDANNKYNAATATTKDTTSSTHPASTAGESIDAVGLVAAGTTGGSSVPLGWVKRMGRDQANWCYKFKKGCQLVEHPLPPFKYVLPGQRAIVSPRKPQLLAFTGIKCFFWSPKSTFSFDFRCPECGRTLQSKGLHQAPKSVETSRPGSALTFAGLTRQVETFQRAAYDDRESAYLSACRRHQCLSGEVEPNYCPYPVMEPSRSAFFWKALFAKYAYDHWGELASQMASIGGHVLKMDSSKKVARQIKEPCTWLTTISNEDGEVVKSILAVDESERELRRMADDLTARYEANSWERPKVLYVDRDCCEVSAQLLAMVPGSDIQKFVRRRIRPAPDIDRLISNLLLQFSDPLVTDGFGTPLLREDAHRYYREELSKHCKCLQDSENVPLYRPIGTVTRHGVELVAYRWSRGTSSFESFHQHVKTFASGTRISAILANGLLAMGICQWNIRRRCEKLGARHPDSISPLDITRYVDRQQTRAKVGLTHADDENEALLSALAELRGDPCNELFLCDYLLKDHDLEHIEKALEEEEEEPLDESLDDSTLSEGVVDEDLNDERLRSSDIESDDTHEPERAEDDNEVYRDRFGISGFDKVVNLAKYLVDLPMDSAVLSDTQATRIIDLWAKLEPYDRAAPSIVRASRKKGNLKSSGRYHRAGVSLTRVAHMSGKLS</sequence>
<reference evidence="2 3" key="1">
    <citation type="submission" date="2008-07" db="EMBL/GenBank/DDBJ databases">
        <authorList>
            <person name="El-Sayed N."/>
            <person name="Caler E."/>
            <person name="Inman J."/>
            <person name="Amedeo P."/>
            <person name="Hass B."/>
            <person name="Wortman J."/>
        </authorList>
    </citation>
    <scope>NUCLEOTIDE SEQUENCE [LARGE SCALE GENOMIC DNA]</scope>
    <source>
        <strain evidence="3">ATCC 50983 / TXsc</strain>
    </source>
</reference>
<proteinExistence type="predicted"/>
<feature type="compositionally biased region" description="Acidic residues" evidence="1">
    <location>
        <begin position="614"/>
        <end position="626"/>
    </location>
</feature>
<accession>C5KZQ0</accession>
<dbReference type="Proteomes" id="UP000007800">
    <property type="component" value="Unassembled WGS sequence"/>
</dbReference>
<dbReference type="EMBL" id="GG677899">
    <property type="protein sequence ID" value="EER10078.1"/>
    <property type="molecule type" value="Genomic_DNA"/>
</dbReference>
<dbReference type="RefSeq" id="XP_002778283.1">
    <property type="nucleotide sequence ID" value="XM_002778237.1"/>
</dbReference>
<dbReference type="PANTHER" id="PTHR24401:SF29">
    <property type="entry name" value="SI:CH211-243P7.3-RELATED"/>
    <property type="match status" value="1"/>
</dbReference>
<evidence type="ECO:0000313" key="3">
    <source>
        <dbReference type="Proteomes" id="UP000007800"/>
    </source>
</evidence>
<keyword evidence="3" id="KW-1185">Reference proteome</keyword>
<organism evidence="3">
    <name type="scientific">Perkinsus marinus (strain ATCC 50983 / TXsc)</name>
    <dbReference type="NCBI Taxonomy" id="423536"/>
    <lineage>
        <taxon>Eukaryota</taxon>
        <taxon>Sar</taxon>
        <taxon>Alveolata</taxon>
        <taxon>Perkinsozoa</taxon>
        <taxon>Perkinsea</taxon>
        <taxon>Perkinsida</taxon>
        <taxon>Perkinsidae</taxon>
        <taxon>Perkinsus</taxon>
    </lineage>
</organism>
<dbReference type="AlphaFoldDB" id="C5KZQ0"/>
<dbReference type="GeneID" id="9038356"/>